<evidence type="ECO:0000259" key="4">
    <source>
        <dbReference type="PROSITE" id="PS50052"/>
    </source>
</evidence>
<dbReference type="Pfam" id="PF00625">
    <property type="entry name" value="Guanylate_kin"/>
    <property type="match status" value="1"/>
</dbReference>
<gene>
    <name evidence="5" type="ORF">COS18_03125</name>
</gene>
<dbReference type="InterPro" id="IPR008145">
    <property type="entry name" value="GK/Ca_channel_bsu"/>
</dbReference>
<accession>A0A2M7DNB6</accession>
<dbReference type="SUPFAM" id="SSF52540">
    <property type="entry name" value="P-loop containing nucleoside triphosphate hydrolases"/>
    <property type="match status" value="1"/>
</dbReference>
<dbReference type="Gene3D" id="3.30.63.10">
    <property type="entry name" value="Guanylate Kinase phosphate binding domain"/>
    <property type="match status" value="1"/>
</dbReference>
<dbReference type="Gene3D" id="3.40.50.300">
    <property type="entry name" value="P-loop containing nucleotide triphosphate hydrolases"/>
    <property type="match status" value="1"/>
</dbReference>
<dbReference type="Proteomes" id="UP000228896">
    <property type="component" value="Unassembled WGS sequence"/>
</dbReference>
<evidence type="ECO:0000256" key="3">
    <source>
        <dbReference type="ARBA" id="ARBA00022777"/>
    </source>
</evidence>
<evidence type="ECO:0000313" key="6">
    <source>
        <dbReference type="Proteomes" id="UP000228896"/>
    </source>
</evidence>
<evidence type="ECO:0000256" key="1">
    <source>
        <dbReference type="ARBA" id="ARBA00005790"/>
    </source>
</evidence>
<comment type="caution">
    <text evidence="5">The sequence shown here is derived from an EMBL/GenBank/DDBJ whole genome shotgun (WGS) entry which is preliminary data.</text>
</comment>
<protein>
    <submittedName>
        <fullName evidence="5">Guanylate kinase</fullName>
    </submittedName>
</protein>
<keyword evidence="3 5" id="KW-0418">Kinase</keyword>
<feature type="domain" description="Guanylate kinase-like" evidence="4">
    <location>
        <begin position="7"/>
        <end position="190"/>
    </location>
</feature>
<dbReference type="PANTHER" id="PTHR23117">
    <property type="entry name" value="GUANYLATE KINASE-RELATED"/>
    <property type="match status" value="1"/>
</dbReference>
<reference evidence="6" key="1">
    <citation type="submission" date="2017-09" db="EMBL/GenBank/DDBJ databases">
        <title>Depth-based differentiation of microbial function through sediment-hosted aquifers and enrichment of novel symbionts in the deep terrestrial subsurface.</title>
        <authorList>
            <person name="Probst A.J."/>
            <person name="Ladd B."/>
            <person name="Jarett J.K."/>
            <person name="Geller-Mcgrath D.E."/>
            <person name="Sieber C.M.K."/>
            <person name="Emerson J.B."/>
            <person name="Anantharaman K."/>
            <person name="Thomas B.C."/>
            <person name="Malmstrom R."/>
            <person name="Stieglmeier M."/>
            <person name="Klingl A."/>
            <person name="Woyke T."/>
            <person name="Ryan C.M."/>
            <person name="Banfield J.F."/>
        </authorList>
    </citation>
    <scope>NUCLEOTIDE SEQUENCE [LARGE SCALE GENOMIC DNA]</scope>
</reference>
<dbReference type="GO" id="GO:0004385">
    <property type="term" value="F:GMP kinase activity"/>
    <property type="evidence" value="ECO:0007669"/>
    <property type="project" value="TreeGrafter"/>
</dbReference>
<proteinExistence type="inferred from homology"/>
<name>A0A2M7DNB6_9BACT</name>
<dbReference type="CDD" id="cd00071">
    <property type="entry name" value="GMPK"/>
    <property type="match status" value="1"/>
</dbReference>
<dbReference type="InterPro" id="IPR008144">
    <property type="entry name" value="Guanylate_kin-like_dom"/>
</dbReference>
<dbReference type="PROSITE" id="PS50052">
    <property type="entry name" value="GUANYLATE_KINASE_2"/>
    <property type="match status" value="1"/>
</dbReference>
<evidence type="ECO:0000256" key="2">
    <source>
        <dbReference type="ARBA" id="ARBA00022679"/>
    </source>
</evidence>
<dbReference type="AlphaFoldDB" id="A0A2M7DNB6"/>
<dbReference type="InterPro" id="IPR027417">
    <property type="entry name" value="P-loop_NTPase"/>
</dbReference>
<dbReference type="EMBL" id="PETS01000073">
    <property type="protein sequence ID" value="PIV51228.1"/>
    <property type="molecule type" value="Genomic_DNA"/>
</dbReference>
<keyword evidence="2" id="KW-0808">Transferase</keyword>
<dbReference type="SMART" id="SM00072">
    <property type="entry name" value="GuKc"/>
    <property type="match status" value="1"/>
</dbReference>
<comment type="similarity">
    <text evidence="1">Belongs to the guanylate kinase family.</text>
</comment>
<dbReference type="PANTHER" id="PTHR23117:SF13">
    <property type="entry name" value="GUANYLATE KINASE"/>
    <property type="match status" value="1"/>
</dbReference>
<sequence length="195" mass="23169">MINKINKKILVIGGPTGVGESAVTKKIIEKYPVFTRLVTATTRKPRKKEKYGKDYYFFTNNKFREEIKKGNILEYQNTRNKNIYYGTFKIDLENKLLKGYNIIVNPDITGVRYYKKKYNAISIFIMPDNFNNLIKRLKKRDAKISQEELNERINYAKYEIKKEAPLYDYKVINKQNKLENTVNKITKIIKNEKYI</sequence>
<dbReference type="GO" id="GO:0005829">
    <property type="term" value="C:cytosol"/>
    <property type="evidence" value="ECO:0007669"/>
    <property type="project" value="TreeGrafter"/>
</dbReference>
<organism evidence="5 6">
    <name type="scientific">Candidatus Falkowbacteria bacterium CG02_land_8_20_14_3_00_36_14</name>
    <dbReference type="NCBI Taxonomy" id="1974560"/>
    <lineage>
        <taxon>Bacteria</taxon>
        <taxon>Candidatus Falkowiibacteriota</taxon>
    </lineage>
</organism>
<evidence type="ECO:0000313" key="5">
    <source>
        <dbReference type="EMBL" id="PIV51228.1"/>
    </source>
</evidence>